<feature type="compositionally biased region" description="Pro residues" evidence="1">
    <location>
        <begin position="464"/>
        <end position="473"/>
    </location>
</feature>
<feature type="compositionally biased region" description="Basic and acidic residues" evidence="1">
    <location>
        <begin position="427"/>
        <end position="442"/>
    </location>
</feature>
<gene>
    <name evidence="3" type="ORF">EKD16_22840</name>
</gene>
<feature type="compositionally biased region" description="Gly residues" evidence="1">
    <location>
        <begin position="484"/>
        <end position="501"/>
    </location>
</feature>
<feature type="compositionally biased region" description="Acidic residues" evidence="1">
    <location>
        <begin position="383"/>
        <end position="395"/>
    </location>
</feature>
<feature type="compositionally biased region" description="Acidic residues" evidence="1">
    <location>
        <begin position="526"/>
        <end position="560"/>
    </location>
</feature>
<keyword evidence="2" id="KW-0812">Transmembrane</keyword>
<protein>
    <submittedName>
        <fullName evidence="3">Uncharacterized protein</fullName>
    </submittedName>
</protein>
<accession>A0A4P6Q9L4</accession>
<dbReference type="RefSeq" id="WP_131101130.1">
    <property type="nucleotide sequence ID" value="NZ_CP036455.1"/>
</dbReference>
<evidence type="ECO:0000256" key="1">
    <source>
        <dbReference type="SAM" id="MobiDB-lite"/>
    </source>
</evidence>
<feature type="compositionally biased region" description="Acidic residues" evidence="1">
    <location>
        <begin position="632"/>
        <end position="662"/>
    </location>
</feature>
<dbReference type="Proteomes" id="UP000292235">
    <property type="component" value="Chromosome"/>
</dbReference>
<feature type="compositionally biased region" description="Acidic residues" evidence="1">
    <location>
        <begin position="567"/>
        <end position="599"/>
    </location>
</feature>
<keyword evidence="4" id="KW-1185">Reference proteome</keyword>
<feature type="compositionally biased region" description="Basic and acidic residues" evidence="1">
    <location>
        <begin position="359"/>
        <end position="371"/>
    </location>
</feature>
<reference evidence="3 4" key="1">
    <citation type="submission" date="2019-02" db="EMBL/GenBank/DDBJ databases">
        <authorList>
            <person name="Khodamoradi S."/>
            <person name="Hahnke R.L."/>
            <person name="Kaempfer P."/>
            <person name="Schumann P."/>
            <person name="Rohde M."/>
            <person name="Steinert M."/>
            <person name="Luzhetskyy A."/>
            <person name="Wink J."/>
            <person name="Ruckert C."/>
        </authorList>
    </citation>
    <scope>NUCLEOTIDE SEQUENCE [LARGE SCALE GENOMIC DNA]</scope>
    <source>
        <strain evidence="3 4">M2</strain>
    </source>
</reference>
<dbReference type="OrthoDB" id="3372012at2"/>
<evidence type="ECO:0000313" key="4">
    <source>
        <dbReference type="Proteomes" id="UP000292235"/>
    </source>
</evidence>
<feature type="compositionally biased region" description="Low complexity" evidence="1">
    <location>
        <begin position="507"/>
        <end position="518"/>
    </location>
</feature>
<feature type="transmembrane region" description="Helical" evidence="2">
    <location>
        <begin position="21"/>
        <end position="42"/>
    </location>
</feature>
<dbReference type="AlphaFoldDB" id="A0A4P6Q9L4"/>
<dbReference type="InterPro" id="IPR011044">
    <property type="entry name" value="Quino_amine_DH_bsu"/>
</dbReference>
<feature type="region of interest" description="Disordered" evidence="1">
    <location>
        <begin position="356"/>
        <end position="703"/>
    </location>
</feature>
<keyword evidence="2" id="KW-1133">Transmembrane helix</keyword>
<evidence type="ECO:0000256" key="2">
    <source>
        <dbReference type="SAM" id="Phobius"/>
    </source>
</evidence>
<name>A0A4P6Q9L4_9ACTN</name>
<dbReference type="EMBL" id="CP036455">
    <property type="protein sequence ID" value="QBI56321.1"/>
    <property type="molecule type" value="Genomic_DNA"/>
</dbReference>
<evidence type="ECO:0000313" key="3">
    <source>
        <dbReference type="EMBL" id="QBI56321.1"/>
    </source>
</evidence>
<keyword evidence="2" id="KW-0472">Membrane</keyword>
<sequence length="703" mass="72262">MRYQRNSERSRLGKGTTAGAVTLLATGLVGSAVFGVGAFSHLDELSDGSTWLWSRVTGEVIRVNANNGRVDLVQAVEGAEDHPVRLAQNNRHLVVHDLDTGSLTSVNLARMDFSGQSDIGADDNHFVLGRDSAVVIAKKRGEVRRMNPETLEPVGEPLQLAGPLVGGRFDGEGRLWVAAPSQGTVVGIDTGREQPEVVESVPVSEPGDDLGLSVLDSGALAVNRDSDEVSVVSGGSAATVDSPIGLSGAKVPERTAGGLASITVPDTASVVAVGDLAGEPHVRAFTVHGTRPAAALPFADEVYVPYAEEGLVRKFSSTGTQRTTIRVPDADKSPLELEVRDGHLFINAPESESALVVDSDGHVRKVSKYDPEPGGEGPGAGEGDGDAEDSGDDSGEQYVDGPDDGGYVPEQPDLPDASTPEDLPEPPDPRDDGEHEGRGDRGDQDDEARPEEHEDGYEEQPRVEQPPPPPPQPEQQASEDPLGDDGGGFGEGGGPESGGIGGEDDAPGQGSDDGLLPGPDGGQGGGEEDEDEEPGLPGWNDEDDQQDDQQDGEQDGDETGGDGNGSEGEDDGSEQGGNEDEGNDGEDDGSGEPGDEDDGTGGPDGDPTPDPGDDDGGGTAPEPTPDPGGGPGDDETPPPEPEPDPEPEPEPEPEPDPGDDGDTPPPEPQPDPEPEPDPAPGDAGEDGQSSPPPDPSAAETPTQ</sequence>
<proteinExistence type="predicted"/>
<dbReference type="KEGG" id="strr:EKD16_22840"/>
<organism evidence="3 4">
    <name type="scientific">Streptomonospora litoralis</name>
    <dbReference type="NCBI Taxonomy" id="2498135"/>
    <lineage>
        <taxon>Bacteria</taxon>
        <taxon>Bacillati</taxon>
        <taxon>Actinomycetota</taxon>
        <taxon>Actinomycetes</taxon>
        <taxon>Streptosporangiales</taxon>
        <taxon>Nocardiopsidaceae</taxon>
        <taxon>Streptomonospora</taxon>
    </lineage>
</organism>
<feature type="compositionally biased region" description="Acidic residues" evidence="1">
    <location>
        <begin position="443"/>
        <end position="458"/>
    </location>
</feature>
<dbReference type="SUPFAM" id="SSF50969">
    <property type="entry name" value="YVTN repeat-like/Quinoprotein amine dehydrogenase"/>
    <property type="match status" value="1"/>
</dbReference>